<dbReference type="AlphaFoldDB" id="A0A8S1IQW3"/>
<protein>
    <submittedName>
        <fullName evidence="3">Uncharacterized protein</fullName>
    </submittedName>
</protein>
<dbReference type="Proteomes" id="UP000708148">
    <property type="component" value="Unassembled WGS sequence"/>
</dbReference>
<accession>A0A8S1IQW3</accession>
<name>A0A8S1IQW3_9CHLO</name>
<evidence type="ECO:0000256" key="1">
    <source>
        <dbReference type="SAM" id="Coils"/>
    </source>
</evidence>
<feature type="coiled-coil region" evidence="1">
    <location>
        <begin position="7"/>
        <end position="55"/>
    </location>
</feature>
<evidence type="ECO:0000313" key="3">
    <source>
        <dbReference type="EMBL" id="CAD7696635.1"/>
    </source>
</evidence>
<gene>
    <name evidence="3" type="ORF">OSTQU699_LOCUS1996</name>
</gene>
<dbReference type="EMBL" id="CAJHUC010000517">
    <property type="protein sequence ID" value="CAD7696635.1"/>
    <property type="molecule type" value="Genomic_DNA"/>
</dbReference>
<organism evidence="3 4">
    <name type="scientific">Ostreobium quekettii</name>
    <dbReference type="NCBI Taxonomy" id="121088"/>
    <lineage>
        <taxon>Eukaryota</taxon>
        <taxon>Viridiplantae</taxon>
        <taxon>Chlorophyta</taxon>
        <taxon>core chlorophytes</taxon>
        <taxon>Ulvophyceae</taxon>
        <taxon>TCBD clade</taxon>
        <taxon>Bryopsidales</taxon>
        <taxon>Ostreobineae</taxon>
        <taxon>Ostreobiaceae</taxon>
        <taxon>Ostreobium</taxon>
    </lineage>
</organism>
<sequence length="227" mass="24564">MEKASEIEDFRVKHGTLQANYDQLQRECKELGVRAAEAEERTADLKEELGNLLNNSDAVTTTTIMEPVEVKNPVTVVEIGDVYGTPERVDAAEGTAVQTGGVDEAYANETMEAAAKVADGDALGLLEQLNQHQEQLDEEEQQEVTEEGSLDGVIENTEEWSQQEGTPKLVRPPDLIATGGTLEGEEAADGTDTGNEEQLGYGSEDNESLLQTTKRSVLQAVLAGRED</sequence>
<keyword evidence="4" id="KW-1185">Reference proteome</keyword>
<proteinExistence type="predicted"/>
<evidence type="ECO:0000256" key="2">
    <source>
        <dbReference type="SAM" id="MobiDB-lite"/>
    </source>
</evidence>
<feature type="region of interest" description="Disordered" evidence="2">
    <location>
        <begin position="158"/>
        <end position="212"/>
    </location>
</feature>
<comment type="caution">
    <text evidence="3">The sequence shown here is derived from an EMBL/GenBank/DDBJ whole genome shotgun (WGS) entry which is preliminary data.</text>
</comment>
<reference evidence="3" key="1">
    <citation type="submission" date="2020-12" db="EMBL/GenBank/DDBJ databases">
        <authorList>
            <person name="Iha C."/>
        </authorList>
    </citation>
    <scope>NUCLEOTIDE SEQUENCE</scope>
</reference>
<keyword evidence="1" id="KW-0175">Coiled coil</keyword>
<feature type="coiled-coil region" evidence="1">
    <location>
        <begin position="122"/>
        <end position="149"/>
    </location>
</feature>
<evidence type="ECO:0000313" key="4">
    <source>
        <dbReference type="Proteomes" id="UP000708148"/>
    </source>
</evidence>